<feature type="domain" description="AMP-dependent synthetase/ligase" evidence="3">
    <location>
        <begin position="30"/>
        <end position="390"/>
    </location>
</feature>
<keyword evidence="4" id="KW-0436">Ligase</keyword>
<dbReference type="Gene3D" id="3.30.300.30">
    <property type="match status" value="1"/>
</dbReference>
<comment type="caution">
    <text evidence="4">The sequence shown here is derived from an EMBL/GenBank/DDBJ whole genome shotgun (WGS) entry which is preliminary data.</text>
</comment>
<proteinExistence type="inferred from homology"/>
<evidence type="ECO:0000313" key="5">
    <source>
        <dbReference type="Proteomes" id="UP001241472"/>
    </source>
</evidence>
<gene>
    <name evidence="4" type="ORF">J2T09_005412</name>
</gene>
<keyword evidence="2" id="KW-1133">Transmembrane helix</keyword>
<keyword evidence="2" id="KW-0812">Transmembrane</keyword>
<keyword evidence="5" id="KW-1185">Reference proteome</keyword>
<dbReference type="EMBL" id="JAUSRF010000031">
    <property type="protein sequence ID" value="MDP9840624.1"/>
    <property type="molecule type" value="Genomic_DNA"/>
</dbReference>
<evidence type="ECO:0000256" key="1">
    <source>
        <dbReference type="ARBA" id="ARBA00006432"/>
    </source>
</evidence>
<organism evidence="4 5">
    <name type="scientific">Neorhizobium huautlense</name>
    <dbReference type="NCBI Taxonomy" id="67774"/>
    <lineage>
        <taxon>Bacteria</taxon>
        <taxon>Pseudomonadati</taxon>
        <taxon>Pseudomonadota</taxon>
        <taxon>Alphaproteobacteria</taxon>
        <taxon>Hyphomicrobiales</taxon>
        <taxon>Rhizobiaceae</taxon>
        <taxon>Rhizobium/Agrobacterium group</taxon>
        <taxon>Neorhizobium</taxon>
    </lineage>
</organism>
<comment type="similarity">
    <text evidence="1">Belongs to the ATP-dependent AMP-binding enzyme family.</text>
</comment>
<dbReference type="Pfam" id="PF00501">
    <property type="entry name" value="AMP-binding"/>
    <property type="match status" value="1"/>
</dbReference>
<dbReference type="PANTHER" id="PTHR22754:SF32">
    <property type="entry name" value="DISCO-INTERACTING PROTEIN 2"/>
    <property type="match status" value="1"/>
</dbReference>
<keyword evidence="2" id="KW-0472">Membrane</keyword>
<name>A0ABT9Q3S6_9HYPH</name>
<dbReference type="InterPro" id="IPR042099">
    <property type="entry name" value="ANL_N_sf"/>
</dbReference>
<evidence type="ECO:0000313" key="4">
    <source>
        <dbReference type="EMBL" id="MDP9840624.1"/>
    </source>
</evidence>
<dbReference type="Gene3D" id="3.40.50.12780">
    <property type="entry name" value="N-terminal domain of ligase-like"/>
    <property type="match status" value="1"/>
</dbReference>
<dbReference type="PROSITE" id="PS00455">
    <property type="entry name" value="AMP_BINDING"/>
    <property type="match status" value="1"/>
</dbReference>
<dbReference type="RefSeq" id="WP_306840124.1">
    <property type="nucleotide sequence ID" value="NZ_JAUSRF010000031.1"/>
</dbReference>
<evidence type="ECO:0000256" key="2">
    <source>
        <dbReference type="SAM" id="Phobius"/>
    </source>
</evidence>
<dbReference type="InterPro" id="IPR045851">
    <property type="entry name" value="AMP-bd_C_sf"/>
</dbReference>
<dbReference type="PANTHER" id="PTHR22754">
    <property type="entry name" value="DISCO-INTERACTING PROTEIN 2 DIP2 -RELATED"/>
    <property type="match status" value="1"/>
</dbReference>
<dbReference type="GO" id="GO:0016874">
    <property type="term" value="F:ligase activity"/>
    <property type="evidence" value="ECO:0007669"/>
    <property type="project" value="UniProtKB-KW"/>
</dbReference>
<reference evidence="4 5" key="1">
    <citation type="submission" date="2023-07" db="EMBL/GenBank/DDBJ databases">
        <title>Sorghum-associated microbial communities from plants grown in Nebraska, USA.</title>
        <authorList>
            <person name="Schachtman D."/>
        </authorList>
    </citation>
    <scope>NUCLEOTIDE SEQUENCE [LARGE SCALE GENOMIC DNA]</scope>
    <source>
        <strain evidence="4 5">DS1307</strain>
    </source>
</reference>
<dbReference type="InterPro" id="IPR000873">
    <property type="entry name" value="AMP-dep_synth/lig_dom"/>
</dbReference>
<protein>
    <submittedName>
        <fullName evidence="4">Acyl-CoA synthetase (AMP-forming)/AMP-acid ligase II</fullName>
    </submittedName>
</protein>
<accession>A0ABT9Q3S6</accession>
<dbReference type="SUPFAM" id="SSF56801">
    <property type="entry name" value="Acetyl-CoA synthetase-like"/>
    <property type="match status" value="1"/>
</dbReference>
<sequence>MSLLDRIIPGDDNRDPLWRFPAEGLELRLSDLLARAGRIAAGLIRRNVARDDRVILLMDTGSAAVAALLAVWWVGAVAVPLRPHGADDGEPDGLVCDVARICNARIILHTAHLGFPSGGTIFHTDVEALASGCEPAPAFAETCLSDVALVQFTSGSTGQPKGVRVRHDMIVAQLQQLRHNYALGAVGIRPRSVGSWLPIYHDMGLFIGMLLPLFTQSDVVLAPPSYFIRNPARWYRLLSEVRCDLTFSTNSVLAATLKATRHLAPGSCDLSRLVMYLAAEKISAVVLDWLDAALGPLGLSHSNVRTGYGLAEYALGCTSSGNGPVRRQRVRISGSNVFPLQGSPEGLDLVSVGHRNERCNLNVRDSSGRLLPDWHMGEITVAGPCLTDGYENNPIATQAALGRGYMRTGDLGFLADGELYIYGRLDDSFSVGGRQIVPADVELDIEELHFIGAGRSVLFSVDDADAAFSRQILLIESAREWSLAQRTDRISKIRQLTLNKYGFTPTDILLVPRGMVEKTSSGKKRTRVIRQRWVEGKIPQLL</sequence>
<evidence type="ECO:0000259" key="3">
    <source>
        <dbReference type="Pfam" id="PF00501"/>
    </source>
</evidence>
<dbReference type="InterPro" id="IPR020845">
    <property type="entry name" value="AMP-binding_CS"/>
</dbReference>
<dbReference type="Proteomes" id="UP001241472">
    <property type="component" value="Unassembled WGS sequence"/>
</dbReference>
<feature type="transmembrane region" description="Helical" evidence="2">
    <location>
        <begin position="54"/>
        <end position="74"/>
    </location>
</feature>